<keyword evidence="3" id="KW-1185">Reference proteome</keyword>
<proteinExistence type="predicted"/>
<gene>
    <name evidence="2" type="ORF">JOB18_003022</name>
</gene>
<dbReference type="AlphaFoldDB" id="A0AAV6SP54"/>
<sequence length="88" mass="9728">MGQGPDLWEGYGPLVLTRLWPVRVEMLRASTSQEVTGVHGGDFDEGREEDTQPCGETPSSSSPVGVDFEIFPFSPSFEKHMLCQNDPK</sequence>
<name>A0AAV6SP54_SOLSE</name>
<feature type="region of interest" description="Disordered" evidence="1">
    <location>
        <begin position="33"/>
        <end position="66"/>
    </location>
</feature>
<reference evidence="2 3" key="1">
    <citation type="journal article" date="2021" name="Sci. Rep.">
        <title>Chromosome anchoring in Senegalese sole (Solea senegalensis) reveals sex-associated markers and genome rearrangements in flatfish.</title>
        <authorList>
            <person name="Guerrero-Cozar I."/>
            <person name="Gomez-Garrido J."/>
            <person name="Berbel C."/>
            <person name="Martinez-Blanch J.F."/>
            <person name="Alioto T."/>
            <person name="Claros M.G."/>
            <person name="Gagnaire P.A."/>
            <person name="Manchado M."/>
        </authorList>
    </citation>
    <scope>NUCLEOTIDE SEQUENCE [LARGE SCALE GENOMIC DNA]</scope>
    <source>
        <strain evidence="2">Sse05_10M</strain>
    </source>
</reference>
<protein>
    <submittedName>
        <fullName evidence="2">Uncharacterized protein</fullName>
    </submittedName>
</protein>
<evidence type="ECO:0000313" key="3">
    <source>
        <dbReference type="Proteomes" id="UP000693946"/>
    </source>
</evidence>
<dbReference type="EMBL" id="JAGKHQ010000003">
    <property type="protein sequence ID" value="KAG7519171.1"/>
    <property type="molecule type" value="Genomic_DNA"/>
</dbReference>
<dbReference type="Proteomes" id="UP000693946">
    <property type="component" value="Linkage Group LG11"/>
</dbReference>
<accession>A0AAV6SP54</accession>
<organism evidence="2 3">
    <name type="scientific">Solea senegalensis</name>
    <name type="common">Senegalese sole</name>
    <dbReference type="NCBI Taxonomy" id="28829"/>
    <lineage>
        <taxon>Eukaryota</taxon>
        <taxon>Metazoa</taxon>
        <taxon>Chordata</taxon>
        <taxon>Craniata</taxon>
        <taxon>Vertebrata</taxon>
        <taxon>Euteleostomi</taxon>
        <taxon>Actinopterygii</taxon>
        <taxon>Neopterygii</taxon>
        <taxon>Teleostei</taxon>
        <taxon>Neoteleostei</taxon>
        <taxon>Acanthomorphata</taxon>
        <taxon>Carangaria</taxon>
        <taxon>Pleuronectiformes</taxon>
        <taxon>Pleuronectoidei</taxon>
        <taxon>Soleidae</taxon>
        <taxon>Solea</taxon>
    </lineage>
</organism>
<evidence type="ECO:0000313" key="2">
    <source>
        <dbReference type="EMBL" id="KAG7519171.1"/>
    </source>
</evidence>
<comment type="caution">
    <text evidence="2">The sequence shown here is derived from an EMBL/GenBank/DDBJ whole genome shotgun (WGS) entry which is preliminary data.</text>
</comment>
<evidence type="ECO:0000256" key="1">
    <source>
        <dbReference type="SAM" id="MobiDB-lite"/>
    </source>
</evidence>